<feature type="transmembrane region" description="Helical" evidence="1">
    <location>
        <begin position="12"/>
        <end position="32"/>
    </location>
</feature>
<dbReference type="EMBL" id="JABEQY010000034">
    <property type="protein sequence ID" value="NNH67153.1"/>
    <property type="molecule type" value="Genomic_DNA"/>
</dbReference>
<accession>A0A7Y2RAC8</accession>
<organism evidence="2 3">
    <name type="scientific">Rhizobium laguerreae</name>
    <dbReference type="NCBI Taxonomy" id="1076926"/>
    <lineage>
        <taxon>Bacteria</taxon>
        <taxon>Pseudomonadati</taxon>
        <taxon>Pseudomonadota</taxon>
        <taxon>Alphaproteobacteria</taxon>
        <taxon>Hyphomicrobiales</taxon>
        <taxon>Rhizobiaceae</taxon>
        <taxon>Rhizobium/Agrobacterium group</taxon>
        <taxon>Rhizobium</taxon>
    </lineage>
</organism>
<proteinExistence type="predicted"/>
<evidence type="ECO:0000313" key="3">
    <source>
        <dbReference type="Proteomes" id="UP000530654"/>
    </source>
</evidence>
<keyword evidence="1" id="KW-1133">Transmembrane helix</keyword>
<dbReference type="AlphaFoldDB" id="A0A7Y2RAC8"/>
<dbReference type="Proteomes" id="UP000530654">
    <property type="component" value="Unassembled WGS sequence"/>
</dbReference>
<reference evidence="2 3" key="1">
    <citation type="submission" date="2020-04" db="EMBL/GenBank/DDBJ databases">
        <title>Rhizobium bacterial biofertilizers improve the content of phenolic compounds of Lactuca sativa L. under non-saline and saline-stress conditions.</title>
        <authorList>
            <person name="Ayuso-Calles M."/>
            <person name="Garcia-Estevez I."/>
            <person name="Jimenez-Gomez A."/>
            <person name="Flores-Felix J.D."/>
            <person name="Escribano-Bailon M."/>
            <person name="Rivas R."/>
        </authorList>
    </citation>
    <scope>NUCLEOTIDE SEQUENCE [LARGE SCALE GENOMIC DNA]</scope>
    <source>
        <strain evidence="2 3">GPTR02</strain>
    </source>
</reference>
<protein>
    <submittedName>
        <fullName evidence="2">Uncharacterized protein</fullName>
    </submittedName>
</protein>
<dbReference type="RefSeq" id="WP_170276247.1">
    <property type="nucleotide sequence ID" value="NZ_JABEQY010000034.1"/>
</dbReference>
<evidence type="ECO:0000256" key="1">
    <source>
        <dbReference type="SAM" id="Phobius"/>
    </source>
</evidence>
<evidence type="ECO:0000313" key="2">
    <source>
        <dbReference type="EMBL" id="NNH67153.1"/>
    </source>
</evidence>
<sequence>MDQGSPRWLLSSYVAAVIIVGLIITAGSISIWRLSGGDGAAPTSSELGEPR</sequence>
<keyword evidence="1" id="KW-0812">Transmembrane</keyword>
<comment type="caution">
    <text evidence="2">The sequence shown here is derived from an EMBL/GenBank/DDBJ whole genome shotgun (WGS) entry which is preliminary data.</text>
</comment>
<gene>
    <name evidence="2" type="ORF">HLI17_28440</name>
</gene>
<keyword evidence="1" id="KW-0472">Membrane</keyword>
<name>A0A7Y2RAC8_9HYPH</name>